<evidence type="ECO:0000256" key="1">
    <source>
        <dbReference type="ARBA" id="ARBA00022723"/>
    </source>
</evidence>
<keyword evidence="4" id="KW-0862">Zinc</keyword>
<protein>
    <recommendedName>
        <fullName evidence="7">C2H2-type domain-containing protein</fullName>
    </recommendedName>
</protein>
<dbReference type="GO" id="GO:0000978">
    <property type="term" value="F:RNA polymerase II cis-regulatory region sequence-specific DNA binding"/>
    <property type="evidence" value="ECO:0007669"/>
    <property type="project" value="TreeGrafter"/>
</dbReference>
<evidence type="ECO:0000313" key="9">
    <source>
        <dbReference type="Proteomes" id="UP001195769"/>
    </source>
</evidence>
<dbReference type="SMART" id="SM00355">
    <property type="entry name" value="ZnF_C2H2"/>
    <property type="match status" value="2"/>
</dbReference>
<organism evidence="8 9">
    <name type="scientific">Suillus fuscotomentosus</name>
    <dbReference type="NCBI Taxonomy" id="1912939"/>
    <lineage>
        <taxon>Eukaryota</taxon>
        <taxon>Fungi</taxon>
        <taxon>Dikarya</taxon>
        <taxon>Basidiomycota</taxon>
        <taxon>Agaricomycotina</taxon>
        <taxon>Agaricomycetes</taxon>
        <taxon>Agaricomycetidae</taxon>
        <taxon>Boletales</taxon>
        <taxon>Suillineae</taxon>
        <taxon>Suillaceae</taxon>
        <taxon>Suillus</taxon>
    </lineage>
</organism>
<keyword evidence="1" id="KW-0479">Metal-binding</keyword>
<feature type="region of interest" description="Disordered" evidence="6">
    <location>
        <begin position="205"/>
        <end position="274"/>
    </location>
</feature>
<feature type="compositionally biased region" description="Basic and acidic residues" evidence="6">
    <location>
        <begin position="332"/>
        <end position="347"/>
    </location>
</feature>
<comment type="caution">
    <text evidence="8">The sequence shown here is derived from an EMBL/GenBank/DDBJ whole genome shotgun (WGS) entry which is preliminary data.</text>
</comment>
<dbReference type="PROSITE" id="PS00028">
    <property type="entry name" value="ZINC_FINGER_C2H2_1"/>
    <property type="match status" value="1"/>
</dbReference>
<dbReference type="GeneID" id="64655528"/>
<dbReference type="PROSITE" id="PS50157">
    <property type="entry name" value="ZINC_FINGER_C2H2_2"/>
    <property type="match status" value="2"/>
</dbReference>
<evidence type="ECO:0000256" key="5">
    <source>
        <dbReference type="PROSITE-ProRule" id="PRU00042"/>
    </source>
</evidence>
<feature type="compositionally biased region" description="Basic residues" evidence="6">
    <location>
        <begin position="81"/>
        <end position="96"/>
    </location>
</feature>
<dbReference type="GO" id="GO:0000981">
    <property type="term" value="F:DNA-binding transcription factor activity, RNA polymerase II-specific"/>
    <property type="evidence" value="ECO:0007669"/>
    <property type="project" value="TreeGrafter"/>
</dbReference>
<feature type="compositionally biased region" description="Low complexity" evidence="6">
    <location>
        <begin position="320"/>
        <end position="330"/>
    </location>
</feature>
<dbReference type="PANTHER" id="PTHR19818">
    <property type="entry name" value="ZINC FINGER PROTEIN ZIC AND GLI"/>
    <property type="match status" value="1"/>
</dbReference>
<dbReference type="AlphaFoldDB" id="A0AAD4EAA4"/>
<evidence type="ECO:0000313" key="8">
    <source>
        <dbReference type="EMBL" id="KAG1902603.1"/>
    </source>
</evidence>
<reference evidence="8" key="1">
    <citation type="journal article" date="2020" name="New Phytol.">
        <title>Comparative genomics reveals dynamic genome evolution in host specialist ectomycorrhizal fungi.</title>
        <authorList>
            <person name="Lofgren L.A."/>
            <person name="Nguyen N.H."/>
            <person name="Vilgalys R."/>
            <person name="Ruytinx J."/>
            <person name="Liao H.L."/>
            <person name="Branco S."/>
            <person name="Kuo A."/>
            <person name="LaButti K."/>
            <person name="Lipzen A."/>
            <person name="Andreopoulos W."/>
            <person name="Pangilinan J."/>
            <person name="Riley R."/>
            <person name="Hundley H."/>
            <person name="Na H."/>
            <person name="Barry K."/>
            <person name="Grigoriev I.V."/>
            <person name="Stajich J.E."/>
            <person name="Kennedy P.G."/>
        </authorList>
    </citation>
    <scope>NUCLEOTIDE SEQUENCE</scope>
    <source>
        <strain evidence="8">FC203</strain>
    </source>
</reference>
<dbReference type="InterPro" id="IPR036236">
    <property type="entry name" value="Znf_C2H2_sf"/>
</dbReference>
<feature type="compositionally biased region" description="Low complexity" evidence="6">
    <location>
        <begin position="104"/>
        <end position="117"/>
    </location>
</feature>
<evidence type="ECO:0000256" key="2">
    <source>
        <dbReference type="ARBA" id="ARBA00022737"/>
    </source>
</evidence>
<sequence length="408" mass="44347">MVRQAKQTPEQKKESQKRKTTQKKKVTETGVWPCKIDGCNKQFAREADLKRHQRTTKLHSVPGFACPQCDATFTRTDALRRHQKSRHGHILSRRRKVVPEPRASGSQSHSRSPSPSSKGADNPTDGAPPPLGTLGAYMAPPLGVIVEGQYPPNVGLPTSSARLHQATWPPSAWIPDGSQPPPIPPIGYPHPSYYAYYRGMPHPPPPSDLMAHLQNGVQPHSPSPCDDSSSTSSPTRTSMHSGGDPSASGTGNFHGNEARSPVIDPSLDISPVSPAANHKASFKVNQPAVEVVLSSTEREPSRAPDIIHSPSHVDPRSVSHHSSSASTGGSIERNETSRELTSSHDIEPPELFYATQSPPHTHTFERPPEMEHMLTEDGEPMLNPESNVYDLMLDLLNQESLASPPPSL</sequence>
<keyword evidence="2" id="KW-0677">Repeat</keyword>
<dbReference type="Gene3D" id="3.30.160.60">
    <property type="entry name" value="Classic Zinc Finger"/>
    <property type="match status" value="2"/>
</dbReference>
<dbReference type="PANTHER" id="PTHR19818:SF139">
    <property type="entry name" value="PAIR-RULE PROTEIN ODD-PAIRED"/>
    <property type="match status" value="1"/>
</dbReference>
<dbReference type="InterPro" id="IPR050329">
    <property type="entry name" value="GLI_C2H2-zinc-finger"/>
</dbReference>
<dbReference type="GO" id="GO:0005634">
    <property type="term" value="C:nucleus"/>
    <property type="evidence" value="ECO:0007669"/>
    <property type="project" value="UniProtKB-ARBA"/>
</dbReference>
<feature type="domain" description="C2H2-type" evidence="7">
    <location>
        <begin position="32"/>
        <end position="60"/>
    </location>
</feature>
<name>A0AAD4EAA4_9AGAM</name>
<dbReference type="GO" id="GO:0008270">
    <property type="term" value="F:zinc ion binding"/>
    <property type="evidence" value="ECO:0007669"/>
    <property type="project" value="UniProtKB-KW"/>
</dbReference>
<evidence type="ECO:0000256" key="6">
    <source>
        <dbReference type="SAM" id="MobiDB-lite"/>
    </source>
</evidence>
<feature type="region of interest" description="Disordered" evidence="6">
    <location>
        <begin position="293"/>
        <end position="366"/>
    </location>
</feature>
<dbReference type="RefSeq" id="XP_041228178.1">
    <property type="nucleotide sequence ID" value="XM_041361230.1"/>
</dbReference>
<evidence type="ECO:0000256" key="3">
    <source>
        <dbReference type="ARBA" id="ARBA00022771"/>
    </source>
</evidence>
<evidence type="ECO:0000256" key="4">
    <source>
        <dbReference type="ARBA" id="ARBA00022833"/>
    </source>
</evidence>
<evidence type="ECO:0000259" key="7">
    <source>
        <dbReference type="PROSITE" id="PS50157"/>
    </source>
</evidence>
<dbReference type="InterPro" id="IPR013087">
    <property type="entry name" value="Znf_C2H2_type"/>
</dbReference>
<dbReference type="Pfam" id="PF00096">
    <property type="entry name" value="zf-C2H2"/>
    <property type="match status" value="2"/>
</dbReference>
<feature type="region of interest" description="Disordered" evidence="6">
    <location>
        <begin position="80"/>
        <end position="135"/>
    </location>
</feature>
<feature type="compositionally biased region" description="Low complexity" evidence="6">
    <location>
        <begin position="223"/>
        <end position="238"/>
    </location>
</feature>
<feature type="compositionally biased region" description="Basic residues" evidence="6">
    <location>
        <begin position="15"/>
        <end position="24"/>
    </location>
</feature>
<keyword evidence="3 5" id="KW-0863">Zinc-finger</keyword>
<dbReference type="GO" id="GO:0045944">
    <property type="term" value="P:positive regulation of transcription by RNA polymerase II"/>
    <property type="evidence" value="ECO:0007669"/>
    <property type="project" value="UniProtKB-ARBA"/>
</dbReference>
<keyword evidence="9" id="KW-1185">Reference proteome</keyword>
<proteinExistence type="predicted"/>
<feature type="region of interest" description="Disordered" evidence="6">
    <location>
        <begin position="1"/>
        <end position="30"/>
    </location>
</feature>
<dbReference type="SUPFAM" id="SSF57667">
    <property type="entry name" value="beta-beta-alpha zinc fingers"/>
    <property type="match status" value="1"/>
</dbReference>
<accession>A0AAD4EAA4</accession>
<dbReference type="EMBL" id="JABBWK010000016">
    <property type="protein sequence ID" value="KAG1902603.1"/>
    <property type="molecule type" value="Genomic_DNA"/>
</dbReference>
<feature type="domain" description="C2H2-type" evidence="7">
    <location>
        <begin position="64"/>
        <end position="87"/>
    </location>
</feature>
<gene>
    <name evidence="8" type="ORF">F5891DRAFT_1022431</name>
</gene>
<dbReference type="Proteomes" id="UP001195769">
    <property type="component" value="Unassembled WGS sequence"/>
</dbReference>